<dbReference type="Gene3D" id="1.10.510.10">
    <property type="entry name" value="Transferase(Phosphotransferase) domain 1"/>
    <property type="match status" value="1"/>
</dbReference>
<feature type="domain" description="Kinase OspG kinase" evidence="1">
    <location>
        <begin position="994"/>
        <end position="1116"/>
    </location>
</feature>
<sequence length="1156" mass="124757">MTAIAPSRVSIPSIIRADDAAPGVPSPAQQPRLAQTPVAFLDNPGALKTAFGDHCDWQTLAKHLQSILQTLGPDPDKTAADLAARLKNTSMRVCEDSSYHRQQALNLNDTVSLQTFIQGQGLSVPKTLAEMIALNKAVARKAQTSPLGNFAGALAWPVPISGHDQSAIAALLQDSRSGLAGVPLADMDKGVLGYLLSGSSVSDADLKFPNQAMEKLLGSPKAQALGRAIQSKLGGLPTDTSINDYVMAAIHLGLDSSSDFDLAQPRHWGAPASEVIAGLSSHLVAKGRATVQTAKLATRLLLARTAPEFLVRDIPRSVTYGSLTWTQLAIASARLEADSPGRTVNLSYAEVLAYGEQVNTSPSVLQSIQRKALADWGLANGLLASNAPTDIEYEAVRVEYNRQMQGLTSVSGLAQTPLPSRREMALAALKAAFPGLDPALFETPSLARVFRVPGRTGQFPGMRSMLDVVMHGGKLGADEHWESRDARIPASAFCRLYESGTLDVTAAFKAGYDQAITSIEQGQQGLAQYLISTLPPEDRKNLDYGQLEFFHTNDYTMAMDLFTKPALRTRGHTLRVKTTLNGEVNIYEIDTRRAIIEKQNYLKTRYTPPYTDKNLQRTEANVISKTVLFDPFKDEADKAREQSIPHVATPPLNSPRRDYIGRVFAKSLDLRNDDLLQEARGGTSFDKNAATNQVIGEFFLNLIPLRSAIVNFSNGNIADGVFDLGLDLIGLVTLGAGKAAQAAKAFSKGLSSMRGLAKAARFIGALTIEAFNPLGGVGDVALGVAGVVKTGAGRLISKSLEGVNRLRGASGSYDLLKAASRQHGSTAIGTFKVAGETVEGAAVLNKGQWYALDVDKLRPYGSPLDAFAPNTQALNGAIHAKVVPQGARLNNALHDALKVPESTIAGLSRNSQGVYVARNGHTSYIRHTDDLGQPAVYEVRQVTRTEEGAVQARIYHNNRQTELLVQHVQGDQWQRLGAKGGYPFPVNSDCGREIGSGAEAVLYESRDGASVYKCFDTELESFDINTVMDQADQLNAYYGEGFAEAFTSMGDAYIKMKKLDGVSLKGVQHNSLPADVRVLLDDAFKAMEDKGIFHSDLHLGNFLYSAKDKKIYPLDISTRTRSDLVDGDPLPDDLLEDYELEKADLYDEFDKLLMSA</sequence>
<reference evidence="2 3" key="1">
    <citation type="submission" date="2016-10" db="EMBL/GenBank/DDBJ databases">
        <authorList>
            <person name="Varghese N."/>
            <person name="Submissions S."/>
        </authorList>
    </citation>
    <scope>NUCLEOTIDE SEQUENCE [LARGE SCALE GENOMIC DNA]</scope>
    <source>
        <strain evidence="2 3">BS2981</strain>
    </source>
</reference>
<evidence type="ECO:0000259" key="1">
    <source>
        <dbReference type="Pfam" id="PF22303"/>
    </source>
</evidence>
<dbReference type="Gene3D" id="3.30.200.20">
    <property type="entry name" value="Phosphorylase Kinase, domain 1"/>
    <property type="match status" value="1"/>
</dbReference>
<dbReference type="RefSeq" id="WP_231998952.1">
    <property type="nucleotide sequence ID" value="NZ_LT629753.1"/>
</dbReference>
<organism evidence="2 3">
    <name type="scientific">Pseudomonas cedrina</name>
    <dbReference type="NCBI Taxonomy" id="651740"/>
    <lineage>
        <taxon>Bacteria</taxon>
        <taxon>Pseudomonadati</taxon>
        <taxon>Pseudomonadota</taxon>
        <taxon>Gammaproteobacteria</taxon>
        <taxon>Pseudomonadales</taxon>
        <taxon>Pseudomonadaceae</taxon>
        <taxon>Pseudomonas</taxon>
    </lineage>
</organism>
<protein>
    <recommendedName>
        <fullName evidence="1">Kinase OspG kinase domain-containing protein</fullName>
    </recommendedName>
</protein>
<accession>A0ABY0U781</accession>
<dbReference type="Pfam" id="PF22303">
    <property type="entry name" value="OspG_kinase"/>
    <property type="match status" value="1"/>
</dbReference>
<dbReference type="InterPro" id="IPR054466">
    <property type="entry name" value="OspG_kinase"/>
</dbReference>
<name>A0ABY0U781_PSECE</name>
<gene>
    <name evidence="2" type="ORF">SAMN04490182_0730</name>
</gene>
<dbReference type="SUPFAM" id="SSF56112">
    <property type="entry name" value="Protein kinase-like (PK-like)"/>
    <property type="match status" value="1"/>
</dbReference>
<proteinExistence type="predicted"/>
<dbReference type="Proteomes" id="UP000199576">
    <property type="component" value="Chromosome I"/>
</dbReference>
<dbReference type="InterPro" id="IPR011009">
    <property type="entry name" value="Kinase-like_dom_sf"/>
</dbReference>
<keyword evidence="3" id="KW-1185">Reference proteome</keyword>
<evidence type="ECO:0000313" key="2">
    <source>
        <dbReference type="EMBL" id="SDS09857.1"/>
    </source>
</evidence>
<dbReference type="EMBL" id="LT629753">
    <property type="protein sequence ID" value="SDS09857.1"/>
    <property type="molecule type" value="Genomic_DNA"/>
</dbReference>
<evidence type="ECO:0000313" key="3">
    <source>
        <dbReference type="Proteomes" id="UP000199576"/>
    </source>
</evidence>